<dbReference type="PROSITE" id="PS51740">
    <property type="entry name" value="SPOVT_ABRB"/>
    <property type="match status" value="1"/>
</dbReference>
<dbReference type="SUPFAM" id="SSF89447">
    <property type="entry name" value="AbrB/MazE/MraZ-like"/>
    <property type="match status" value="1"/>
</dbReference>
<evidence type="ECO:0000313" key="4">
    <source>
        <dbReference type="Proteomes" id="UP000065807"/>
    </source>
</evidence>
<dbReference type="PANTHER" id="PTHR34860">
    <property type="entry name" value="REPRESSOR-LIKE PROTEIN SSO7C3"/>
    <property type="match status" value="1"/>
</dbReference>
<evidence type="ECO:0000256" key="1">
    <source>
        <dbReference type="PROSITE-ProRule" id="PRU01076"/>
    </source>
</evidence>
<proteinExistence type="predicted"/>
<dbReference type="PANTHER" id="PTHR34860:SF6">
    <property type="entry name" value="REPRESSOR-LIKE PROTEIN SSO7C3"/>
    <property type="match status" value="1"/>
</dbReference>
<dbReference type="NCBIfam" id="TIGR01439">
    <property type="entry name" value="lp_hng_hel_AbrB"/>
    <property type="match status" value="1"/>
</dbReference>
<dbReference type="Gene3D" id="2.10.260.10">
    <property type="match status" value="1"/>
</dbReference>
<evidence type="ECO:0000259" key="2">
    <source>
        <dbReference type="PROSITE" id="PS51740"/>
    </source>
</evidence>
<reference evidence="4" key="1">
    <citation type="submission" date="2015-07" db="EMBL/GenBank/DDBJ databases">
        <title>Complete genome sequence and phylogenetic analysis of Limnochorda pilosa.</title>
        <authorList>
            <person name="Watanabe M."/>
            <person name="Kojima H."/>
            <person name="Fukui M."/>
        </authorList>
    </citation>
    <scope>NUCLEOTIDE SEQUENCE [LARGE SCALE GENOMIC DNA]</scope>
    <source>
        <strain evidence="4">HC45</strain>
    </source>
</reference>
<name>A0A0K2SH16_LIMPI</name>
<protein>
    <submittedName>
        <fullName evidence="3">AbrB family transcriptional regulator</fullName>
    </submittedName>
</protein>
<organism evidence="3 4">
    <name type="scientific">Limnochorda pilosa</name>
    <dbReference type="NCBI Taxonomy" id="1555112"/>
    <lineage>
        <taxon>Bacteria</taxon>
        <taxon>Bacillati</taxon>
        <taxon>Bacillota</taxon>
        <taxon>Limnochordia</taxon>
        <taxon>Limnochordales</taxon>
        <taxon>Limnochordaceae</taxon>
        <taxon>Limnochorda</taxon>
    </lineage>
</organism>
<dbReference type="InterPro" id="IPR052975">
    <property type="entry name" value="Repressor-like_regulatory"/>
</dbReference>
<dbReference type="EMBL" id="AP014924">
    <property type="protein sequence ID" value="BAS26119.1"/>
    <property type="molecule type" value="Genomic_DNA"/>
</dbReference>
<dbReference type="InterPro" id="IPR037914">
    <property type="entry name" value="SpoVT-AbrB_sf"/>
</dbReference>
<dbReference type="Pfam" id="PF04014">
    <property type="entry name" value="MazE_antitoxin"/>
    <property type="match status" value="1"/>
</dbReference>
<dbReference type="InterPro" id="IPR007159">
    <property type="entry name" value="SpoVT-AbrB_dom"/>
</dbReference>
<dbReference type="OrthoDB" id="9811597at2"/>
<dbReference type="KEGG" id="lpil:LIP_0262"/>
<evidence type="ECO:0000313" key="3">
    <source>
        <dbReference type="EMBL" id="BAS26119.1"/>
    </source>
</evidence>
<dbReference type="GO" id="GO:0003677">
    <property type="term" value="F:DNA binding"/>
    <property type="evidence" value="ECO:0007669"/>
    <property type="project" value="UniProtKB-UniRule"/>
</dbReference>
<gene>
    <name evidence="3" type="ORF">LIP_0262</name>
</gene>
<feature type="domain" description="SpoVT-AbrB" evidence="2">
    <location>
        <begin position="1"/>
        <end position="45"/>
    </location>
</feature>
<keyword evidence="1" id="KW-0238">DNA-binding</keyword>
<accession>A0A0K2SH16</accession>
<dbReference type="Proteomes" id="UP000065807">
    <property type="component" value="Chromosome"/>
</dbReference>
<sequence length="80" mass="9126">MLTQVSTRGQITLPAEIRRAAQVRPGDHLLVRVEGGRIVLEPAVIVPVERYTEERMREFAREAEMSPEELDAARKRWGLS</sequence>
<dbReference type="STRING" id="1555112.LIP_0262"/>
<dbReference type="SMART" id="SM00966">
    <property type="entry name" value="SpoVT_AbrB"/>
    <property type="match status" value="1"/>
</dbReference>
<dbReference type="AlphaFoldDB" id="A0A0K2SH16"/>
<keyword evidence="4" id="KW-1185">Reference proteome</keyword>
<reference evidence="4" key="2">
    <citation type="journal article" date="2016" name="Int. J. Syst. Evol. Microbiol.">
        <title>Complete genome sequence and cell structure of Limnochorda pilosa, a Gram-negative spore-former within the phylum Firmicutes.</title>
        <authorList>
            <person name="Watanabe M."/>
            <person name="Kojima H."/>
            <person name="Fukui M."/>
        </authorList>
    </citation>
    <scope>NUCLEOTIDE SEQUENCE [LARGE SCALE GENOMIC DNA]</scope>
    <source>
        <strain evidence="4">HC45</strain>
    </source>
</reference>